<evidence type="ECO:0000256" key="3">
    <source>
        <dbReference type="ARBA" id="ARBA00022670"/>
    </source>
</evidence>
<keyword evidence="7" id="KW-0482">Metalloprotease</keyword>
<dbReference type="OrthoDB" id="412874at2759"/>
<evidence type="ECO:0000256" key="1">
    <source>
        <dbReference type="ARBA" id="ARBA00001947"/>
    </source>
</evidence>
<accession>A0A2G8SJA3</accession>
<organism evidence="10 11">
    <name type="scientific">Ganoderma sinense ZZ0214-1</name>
    <dbReference type="NCBI Taxonomy" id="1077348"/>
    <lineage>
        <taxon>Eukaryota</taxon>
        <taxon>Fungi</taxon>
        <taxon>Dikarya</taxon>
        <taxon>Basidiomycota</taxon>
        <taxon>Agaricomycotina</taxon>
        <taxon>Agaricomycetes</taxon>
        <taxon>Polyporales</taxon>
        <taxon>Polyporaceae</taxon>
        <taxon>Ganoderma</taxon>
    </lineage>
</organism>
<dbReference type="SUPFAM" id="SSF55486">
    <property type="entry name" value="Metalloproteases ('zincins'), catalytic domain"/>
    <property type="match status" value="1"/>
</dbReference>
<keyword evidence="3" id="KW-0645">Protease</keyword>
<gene>
    <name evidence="10" type="ORF">GSI_03537</name>
</gene>
<protein>
    <recommendedName>
        <fullName evidence="9">Lysine-specific metallo-endopeptidase domain-containing protein</fullName>
    </recommendedName>
</protein>
<dbReference type="Proteomes" id="UP000230002">
    <property type="component" value="Unassembled WGS sequence"/>
</dbReference>
<evidence type="ECO:0000256" key="2">
    <source>
        <dbReference type="ARBA" id="ARBA00010279"/>
    </source>
</evidence>
<reference evidence="10 11" key="1">
    <citation type="journal article" date="2015" name="Sci. Rep.">
        <title>Chromosome-level genome map provides insights into diverse defense mechanisms in the medicinal fungus Ganoderma sinense.</title>
        <authorList>
            <person name="Zhu Y."/>
            <person name="Xu J."/>
            <person name="Sun C."/>
            <person name="Zhou S."/>
            <person name="Xu H."/>
            <person name="Nelson D.R."/>
            <person name="Qian J."/>
            <person name="Song J."/>
            <person name="Luo H."/>
            <person name="Xiang L."/>
            <person name="Li Y."/>
            <person name="Xu Z."/>
            <person name="Ji A."/>
            <person name="Wang L."/>
            <person name="Lu S."/>
            <person name="Hayward A."/>
            <person name="Sun W."/>
            <person name="Li X."/>
            <person name="Schwartz D.C."/>
            <person name="Wang Y."/>
            <person name="Chen S."/>
        </authorList>
    </citation>
    <scope>NUCLEOTIDE SEQUENCE [LARGE SCALE GENOMIC DNA]</scope>
    <source>
        <strain evidence="10 11">ZZ0214-1</strain>
    </source>
</reference>
<dbReference type="GO" id="GO:0006508">
    <property type="term" value="P:proteolysis"/>
    <property type="evidence" value="ECO:0007669"/>
    <property type="project" value="UniProtKB-KW"/>
</dbReference>
<comment type="similarity">
    <text evidence="2">Belongs to the peptidase M35 family.</text>
</comment>
<dbReference type="GO" id="GO:0004222">
    <property type="term" value="F:metalloendopeptidase activity"/>
    <property type="evidence" value="ECO:0007669"/>
    <property type="project" value="InterPro"/>
</dbReference>
<evidence type="ECO:0000313" key="10">
    <source>
        <dbReference type="EMBL" id="PIL33831.1"/>
    </source>
</evidence>
<evidence type="ECO:0000256" key="7">
    <source>
        <dbReference type="ARBA" id="ARBA00023049"/>
    </source>
</evidence>
<dbReference type="InterPro" id="IPR029463">
    <property type="entry name" value="Lys_MEP"/>
</dbReference>
<evidence type="ECO:0000259" key="9">
    <source>
        <dbReference type="SMART" id="SM01351"/>
    </source>
</evidence>
<evidence type="ECO:0000256" key="4">
    <source>
        <dbReference type="ARBA" id="ARBA00022723"/>
    </source>
</evidence>
<keyword evidence="6" id="KW-0862">Zinc</keyword>
<evidence type="ECO:0000256" key="5">
    <source>
        <dbReference type="ARBA" id="ARBA00022801"/>
    </source>
</evidence>
<dbReference type="Pfam" id="PF14521">
    <property type="entry name" value="Aspzincin_M35"/>
    <property type="match status" value="1"/>
</dbReference>
<keyword evidence="11" id="KW-1185">Reference proteome</keyword>
<proteinExistence type="inferred from homology"/>
<evidence type="ECO:0000256" key="6">
    <source>
        <dbReference type="ARBA" id="ARBA00022833"/>
    </source>
</evidence>
<evidence type="ECO:0000256" key="8">
    <source>
        <dbReference type="SAM" id="SignalP"/>
    </source>
</evidence>
<feature type="domain" description="Lysine-specific metallo-endopeptidase" evidence="9">
    <location>
        <begin position="213"/>
        <end position="361"/>
    </location>
</feature>
<dbReference type="AlphaFoldDB" id="A0A2G8SJA3"/>
<dbReference type="Gene3D" id="2.60.40.2970">
    <property type="match status" value="1"/>
</dbReference>
<dbReference type="PANTHER" id="PTHR37016:SF3">
    <property type="entry name" value="NEUTRAL PROTEASE 2-RELATED"/>
    <property type="match status" value="1"/>
</dbReference>
<dbReference type="EMBL" id="AYKW01000006">
    <property type="protein sequence ID" value="PIL33831.1"/>
    <property type="molecule type" value="Genomic_DNA"/>
</dbReference>
<dbReference type="GO" id="GO:0046872">
    <property type="term" value="F:metal ion binding"/>
    <property type="evidence" value="ECO:0007669"/>
    <property type="project" value="UniProtKB-KW"/>
</dbReference>
<dbReference type="InterPro" id="IPR024079">
    <property type="entry name" value="MetalloPept_cat_dom_sf"/>
</dbReference>
<evidence type="ECO:0000313" key="11">
    <source>
        <dbReference type="Proteomes" id="UP000230002"/>
    </source>
</evidence>
<feature type="signal peptide" evidence="8">
    <location>
        <begin position="1"/>
        <end position="21"/>
    </location>
</feature>
<name>A0A2G8SJA3_9APHY</name>
<comment type="cofactor">
    <cofactor evidence="1">
        <name>Zn(2+)</name>
        <dbReference type="ChEBI" id="CHEBI:29105"/>
    </cofactor>
</comment>
<feature type="chain" id="PRO_5013923542" description="Lysine-specific metallo-endopeptidase domain-containing protein" evidence="8">
    <location>
        <begin position="22"/>
        <end position="367"/>
    </location>
</feature>
<keyword evidence="4" id="KW-0479">Metal-binding</keyword>
<comment type="caution">
    <text evidence="10">The sequence shown here is derived from an EMBL/GenBank/DDBJ whole genome shotgun (WGS) entry which is preliminary data.</text>
</comment>
<dbReference type="STRING" id="1077348.A0A2G8SJA3"/>
<dbReference type="Gene3D" id="3.40.390.10">
    <property type="entry name" value="Collagenase (Catalytic Domain)"/>
    <property type="match status" value="1"/>
</dbReference>
<dbReference type="PANTHER" id="PTHR37016">
    <property type="match status" value="1"/>
</dbReference>
<dbReference type="SMART" id="SM01351">
    <property type="entry name" value="Aspzincin_M35"/>
    <property type="match status" value="1"/>
</dbReference>
<dbReference type="InterPro" id="IPR050414">
    <property type="entry name" value="Fungal_M35_metalloproteases"/>
</dbReference>
<keyword evidence="5" id="KW-0378">Hydrolase</keyword>
<sequence>MFASSICVVLIVLVAAASCLAAAPSLSLGVTGPGVVDGVENMKVVTTLTNTGDETLKLLNDPRTILSALPVDTFTITDSDGASPSFIGVLVKYSPSLAANSTDPSALTVLEPGASVSVTHDLSSTYDFTDTGYTTYIIEASNVFHIVDANDDISEIRATVVDSYVTKLTGGSLTAGAVALSPRATFKGCSRQEEATLDVVIPVATAYAQQAFAYLLTLSPNSSSPRYTAWFGTLTPQRLNIVSDHFRHISASNFSVFTYDCSTCTRDDVFAFVSAADFGTVYLCGQFWRAPLNGTDSQGGTLVHECPTKAMTITISQQASHFTVNGGTSDFAYGQVAALELAQFDPDKAVFNADNHEYFAENNPALP</sequence>
<keyword evidence="8" id="KW-0732">Signal</keyword>